<dbReference type="Proteomes" id="UP001176941">
    <property type="component" value="Chromosome 15"/>
</dbReference>
<keyword evidence="1" id="KW-1133">Transmembrane helix</keyword>
<evidence type="ECO:0000256" key="1">
    <source>
        <dbReference type="SAM" id="Phobius"/>
    </source>
</evidence>
<dbReference type="EMBL" id="OX459951">
    <property type="protein sequence ID" value="CAI9156789.1"/>
    <property type="molecule type" value="Genomic_DNA"/>
</dbReference>
<keyword evidence="1" id="KW-0472">Membrane</keyword>
<name>A0ABN8Y629_RANTA</name>
<gene>
    <name evidence="2" type="ORF">MRATA1EN1_LOCUS5751</name>
</gene>
<organism evidence="2 3">
    <name type="scientific">Rangifer tarandus platyrhynchus</name>
    <name type="common">Svalbard reindeer</name>
    <dbReference type="NCBI Taxonomy" id="3082113"/>
    <lineage>
        <taxon>Eukaryota</taxon>
        <taxon>Metazoa</taxon>
        <taxon>Chordata</taxon>
        <taxon>Craniata</taxon>
        <taxon>Vertebrata</taxon>
        <taxon>Euteleostomi</taxon>
        <taxon>Mammalia</taxon>
        <taxon>Eutheria</taxon>
        <taxon>Laurasiatheria</taxon>
        <taxon>Artiodactyla</taxon>
        <taxon>Ruminantia</taxon>
        <taxon>Pecora</taxon>
        <taxon>Cervidae</taxon>
        <taxon>Odocoileinae</taxon>
        <taxon>Rangifer</taxon>
    </lineage>
</organism>
<protein>
    <recommendedName>
        <fullName evidence="4">Maturase K</fullName>
    </recommendedName>
</protein>
<evidence type="ECO:0000313" key="2">
    <source>
        <dbReference type="EMBL" id="CAI9156789.1"/>
    </source>
</evidence>
<keyword evidence="1" id="KW-0812">Transmembrane</keyword>
<evidence type="ECO:0008006" key="4">
    <source>
        <dbReference type="Google" id="ProtNLM"/>
    </source>
</evidence>
<sequence length="116" mass="14220">MHLHNTLHYISNNKAFSDKIRYLFPLASFIYSFFILKRHFFWVAFRGFLTQRMSSNTRIPDCHDLYFYFNHELNLEVEMIISTEYAAILQTVSWRHCFEGYLERVLFLEFPWWFSG</sequence>
<proteinExistence type="predicted"/>
<keyword evidence="3" id="KW-1185">Reference proteome</keyword>
<feature type="transmembrane region" description="Helical" evidence="1">
    <location>
        <begin position="20"/>
        <end position="36"/>
    </location>
</feature>
<accession>A0ABN8Y629</accession>
<reference evidence="2" key="1">
    <citation type="submission" date="2023-04" db="EMBL/GenBank/DDBJ databases">
        <authorList>
            <consortium name="ELIXIR-Norway"/>
        </authorList>
    </citation>
    <scope>NUCLEOTIDE SEQUENCE [LARGE SCALE GENOMIC DNA]</scope>
</reference>
<evidence type="ECO:0000313" key="3">
    <source>
        <dbReference type="Proteomes" id="UP001176941"/>
    </source>
</evidence>